<dbReference type="Pfam" id="PF08753">
    <property type="entry name" value="NikR_C"/>
    <property type="match status" value="1"/>
</dbReference>
<dbReference type="GeneID" id="93090944"/>
<dbReference type="NCBIfam" id="NF002815">
    <property type="entry name" value="PRK02967.1"/>
    <property type="match status" value="1"/>
</dbReference>
<feature type="domain" description="Ribbon-helix-helix protein CopG" evidence="8">
    <location>
        <begin position="6"/>
        <end position="44"/>
    </location>
</feature>
<dbReference type="SUPFAM" id="SSF47598">
    <property type="entry name" value="Ribbon-helix-helix"/>
    <property type="match status" value="1"/>
</dbReference>
<dbReference type="InterPro" id="IPR022988">
    <property type="entry name" value="Ni_resp_reg_NikR"/>
</dbReference>
<dbReference type="GO" id="GO:0010045">
    <property type="term" value="P:response to nickel cation"/>
    <property type="evidence" value="ECO:0007669"/>
    <property type="project" value="InterPro"/>
</dbReference>
<evidence type="ECO:0000256" key="6">
    <source>
        <dbReference type="ARBA" id="ARBA00023163"/>
    </source>
</evidence>
<name>A0A381DI17_9BACT</name>
<keyword evidence="2 7" id="KW-0533">Nickel</keyword>
<keyword evidence="3 7" id="KW-0479">Metal-binding</keyword>
<dbReference type="CDD" id="cd22231">
    <property type="entry name" value="RHH_NikR_HicB-like"/>
    <property type="match status" value="1"/>
</dbReference>
<evidence type="ECO:0000259" key="8">
    <source>
        <dbReference type="Pfam" id="PF01402"/>
    </source>
</evidence>
<dbReference type="GO" id="GO:0003677">
    <property type="term" value="F:DNA binding"/>
    <property type="evidence" value="ECO:0007669"/>
    <property type="project" value="UniProtKB-KW"/>
</dbReference>
<evidence type="ECO:0000256" key="4">
    <source>
        <dbReference type="ARBA" id="ARBA00023015"/>
    </source>
</evidence>
<evidence type="ECO:0000313" key="10">
    <source>
        <dbReference type="EMBL" id="SUX10316.1"/>
    </source>
</evidence>
<dbReference type="GO" id="GO:0016151">
    <property type="term" value="F:nickel cation binding"/>
    <property type="evidence" value="ECO:0007669"/>
    <property type="project" value="UniProtKB-UniRule"/>
</dbReference>
<dbReference type="RefSeq" id="WP_089182741.1">
    <property type="nucleotide sequence ID" value="NZ_CP043427.1"/>
</dbReference>
<evidence type="ECO:0000256" key="1">
    <source>
        <dbReference type="ARBA" id="ARBA00008478"/>
    </source>
</evidence>
<dbReference type="PANTHER" id="PTHR34719:SF2">
    <property type="entry name" value="NICKEL-RESPONSIVE REGULATOR"/>
    <property type="match status" value="1"/>
</dbReference>
<feature type="domain" description="Transcription factor NikR nickel binding C-terminal" evidence="9">
    <location>
        <begin position="56"/>
        <end position="130"/>
    </location>
</feature>
<dbReference type="InterPro" id="IPR050192">
    <property type="entry name" value="CopG/NikR_regulator"/>
</dbReference>
<dbReference type="OrthoDB" id="9806294at2"/>
<keyword evidence="11" id="KW-1185">Reference proteome</keyword>
<feature type="binding site" evidence="7">
    <location>
        <position position="90"/>
    </location>
    <ligand>
        <name>Ni(2+)</name>
        <dbReference type="ChEBI" id="CHEBI:49786"/>
    </ligand>
</feature>
<keyword evidence="4 7" id="KW-0805">Transcription regulation</keyword>
<dbReference type="InterPro" id="IPR002145">
    <property type="entry name" value="CopG"/>
</dbReference>
<reference evidence="10 11" key="1">
    <citation type="submission" date="2018-06" db="EMBL/GenBank/DDBJ databases">
        <authorList>
            <consortium name="Pathogen Informatics"/>
            <person name="Doyle S."/>
        </authorList>
    </citation>
    <scope>NUCLEOTIDE SEQUENCE [LARGE SCALE GENOMIC DNA]</scope>
    <source>
        <strain evidence="10 11">NCTC12475</strain>
    </source>
</reference>
<evidence type="ECO:0000256" key="5">
    <source>
        <dbReference type="ARBA" id="ARBA00023125"/>
    </source>
</evidence>
<gene>
    <name evidence="10" type="ORF">NCTC12475_00504</name>
</gene>
<dbReference type="Gene3D" id="1.10.1220.10">
    <property type="entry name" value="Met repressor-like"/>
    <property type="match status" value="1"/>
</dbReference>
<keyword evidence="6 7" id="KW-0804">Transcription</keyword>
<keyword evidence="5 7" id="KW-0238">DNA-binding</keyword>
<comment type="similarity">
    <text evidence="1 7">Belongs to the transcriptional regulatory CopG/NikR family.</text>
</comment>
<dbReference type="HAMAP" id="MF_00476">
    <property type="entry name" value="NikR"/>
    <property type="match status" value="1"/>
</dbReference>
<dbReference type="Gene3D" id="3.30.70.1150">
    <property type="entry name" value="ACT-like. Chain A, domain 2"/>
    <property type="match status" value="1"/>
</dbReference>
<feature type="binding site" evidence="7">
    <location>
        <position position="79"/>
    </location>
    <ligand>
        <name>Ni(2+)</name>
        <dbReference type="ChEBI" id="CHEBI:49786"/>
    </ligand>
</feature>
<protein>
    <recommendedName>
        <fullName evidence="7">Putative nickel-responsive regulator</fullName>
    </recommendedName>
</protein>
<feature type="binding site" evidence="7">
    <location>
        <position position="92"/>
    </location>
    <ligand>
        <name>Ni(2+)</name>
        <dbReference type="ChEBI" id="CHEBI:49786"/>
    </ligand>
</feature>
<organism evidence="10 11">
    <name type="scientific">Campylobacter sputorum subsp. sputorum</name>
    <dbReference type="NCBI Taxonomy" id="32024"/>
    <lineage>
        <taxon>Bacteria</taxon>
        <taxon>Pseudomonadati</taxon>
        <taxon>Campylobacterota</taxon>
        <taxon>Epsilonproteobacteria</taxon>
        <taxon>Campylobacterales</taxon>
        <taxon>Campylobacteraceae</taxon>
        <taxon>Campylobacter</taxon>
    </lineage>
</organism>
<dbReference type="InterPro" id="IPR014864">
    <property type="entry name" value="TF_NikR_Ni-bd_C"/>
</dbReference>
<evidence type="ECO:0000259" key="9">
    <source>
        <dbReference type="Pfam" id="PF08753"/>
    </source>
</evidence>
<accession>A0A381DI17</accession>
<evidence type="ECO:0000256" key="3">
    <source>
        <dbReference type="ARBA" id="ARBA00022723"/>
    </source>
</evidence>
<sequence length="137" mass="15745">MEKIIRFSVSLPENLLDELDKKVENKSYASRSEFIRDLIREQIIKDIWQEANDELIAVLTIVYNHHQNDVLSKMMQIEHDAKVNITCTTHIHINHDNCLETICLKGEAKDIEKFSNEIAGLKGVKFTKLTKVAVPVS</sequence>
<dbReference type="InterPro" id="IPR027271">
    <property type="entry name" value="Acetolactate_synth/TF_NikR_C"/>
</dbReference>
<dbReference type="STRING" id="32024.GCA_000788295_00630"/>
<dbReference type="InterPro" id="IPR045865">
    <property type="entry name" value="ACT-like_dom_sf"/>
</dbReference>
<dbReference type="Pfam" id="PF01402">
    <property type="entry name" value="RHH_1"/>
    <property type="match status" value="1"/>
</dbReference>
<evidence type="ECO:0000313" key="11">
    <source>
        <dbReference type="Proteomes" id="UP000254920"/>
    </source>
</evidence>
<dbReference type="InterPro" id="IPR013321">
    <property type="entry name" value="Arc_rbn_hlx_hlx"/>
</dbReference>
<dbReference type="EMBL" id="UFVD01000001">
    <property type="protein sequence ID" value="SUX10316.1"/>
    <property type="molecule type" value="Genomic_DNA"/>
</dbReference>
<dbReference type="SUPFAM" id="SSF55021">
    <property type="entry name" value="ACT-like"/>
    <property type="match status" value="1"/>
</dbReference>
<evidence type="ECO:0000256" key="2">
    <source>
        <dbReference type="ARBA" id="ARBA00022596"/>
    </source>
</evidence>
<dbReference type="AlphaFoldDB" id="A0A381DI17"/>
<dbReference type="PANTHER" id="PTHR34719">
    <property type="entry name" value="NICKEL-RESPONSIVE REGULATOR"/>
    <property type="match status" value="1"/>
</dbReference>
<evidence type="ECO:0000256" key="7">
    <source>
        <dbReference type="HAMAP-Rule" id="MF_00476"/>
    </source>
</evidence>
<dbReference type="NCBIfam" id="NF003381">
    <property type="entry name" value="PRK04460.1"/>
    <property type="match status" value="1"/>
</dbReference>
<dbReference type="InterPro" id="IPR010985">
    <property type="entry name" value="Ribbon_hlx_hlx"/>
</dbReference>
<proteinExistence type="inferred from homology"/>
<dbReference type="NCBIfam" id="NF002169">
    <property type="entry name" value="PRK01002.1"/>
    <property type="match status" value="1"/>
</dbReference>
<comment type="function">
    <text evidence="7">Transcriptional regulator.</text>
</comment>
<dbReference type="NCBIfam" id="NF001884">
    <property type="entry name" value="PRK00630.1"/>
    <property type="match status" value="1"/>
</dbReference>
<comment type="cofactor">
    <cofactor evidence="7">
        <name>Ni(2+)</name>
        <dbReference type="ChEBI" id="CHEBI:49786"/>
    </cofactor>
    <text evidence="7">Binds 1 nickel ion per subunit.</text>
</comment>
<dbReference type="Proteomes" id="UP000254920">
    <property type="component" value="Unassembled WGS sequence"/>
</dbReference>
<dbReference type="GO" id="GO:0003700">
    <property type="term" value="F:DNA-binding transcription factor activity"/>
    <property type="evidence" value="ECO:0007669"/>
    <property type="project" value="UniProtKB-UniRule"/>
</dbReference>
<feature type="binding site" evidence="7">
    <location>
        <position position="98"/>
    </location>
    <ligand>
        <name>Ni(2+)</name>
        <dbReference type="ChEBI" id="CHEBI:49786"/>
    </ligand>
</feature>